<dbReference type="EMBL" id="JRVC01000001">
    <property type="protein sequence ID" value="KHS49609.1"/>
    <property type="molecule type" value="Genomic_DNA"/>
</dbReference>
<evidence type="ECO:0000313" key="5">
    <source>
        <dbReference type="EMBL" id="KHS49387.1"/>
    </source>
</evidence>
<feature type="compositionally biased region" description="Basic residues" evidence="2">
    <location>
        <begin position="1"/>
        <end position="15"/>
    </location>
</feature>
<keyword evidence="5" id="KW-0540">Nuclease</keyword>
<dbReference type="SUPFAM" id="SSF56281">
    <property type="entry name" value="Metallo-hydrolase/oxidoreductase"/>
    <property type="match status" value="1"/>
</dbReference>
<proteinExistence type="predicted"/>
<reference evidence="5 7" key="1">
    <citation type="submission" date="2014-10" db="EMBL/GenBank/DDBJ databases">
        <title>Draft genome sequence of Novosphingobium subterraneum DSM 12447.</title>
        <authorList>
            <person name="Gan H.M."/>
            <person name="Gan H.Y."/>
            <person name="Savka M.A."/>
        </authorList>
    </citation>
    <scope>NUCLEOTIDE SEQUENCE [LARGE SCALE GENOMIC DNA]</scope>
    <source>
        <strain evidence="5 7">DSM 12447</strain>
    </source>
</reference>
<feature type="domain" description="Beta-Casp" evidence="4">
    <location>
        <begin position="284"/>
        <end position="403"/>
    </location>
</feature>
<dbReference type="InterPro" id="IPR001279">
    <property type="entry name" value="Metallo-B-lactamas"/>
</dbReference>
<name>A0A0B9A202_9SPHN</name>
<dbReference type="Proteomes" id="UP000031338">
    <property type="component" value="Unassembled WGS sequence"/>
</dbReference>
<feature type="region of interest" description="Disordered" evidence="2">
    <location>
        <begin position="1"/>
        <end position="24"/>
    </location>
</feature>
<dbReference type="AlphaFoldDB" id="A0A0B9A202"/>
<evidence type="ECO:0000256" key="1">
    <source>
        <dbReference type="ARBA" id="ARBA00022801"/>
    </source>
</evidence>
<dbReference type="RefSeq" id="WP_082013213.1">
    <property type="nucleotide sequence ID" value="NZ_JRVC01000001.1"/>
</dbReference>
<comment type="caution">
    <text evidence="5">The sequence shown here is derived from an EMBL/GenBank/DDBJ whole genome shotgun (WGS) entry which is preliminary data.</text>
</comment>
<dbReference type="PANTHER" id="PTHR11203">
    <property type="entry name" value="CLEAVAGE AND POLYADENYLATION SPECIFICITY FACTOR FAMILY MEMBER"/>
    <property type="match status" value="1"/>
</dbReference>
<gene>
    <name evidence="5" type="ORF">NJ75_00090</name>
    <name evidence="6" type="ORF">NJ75_00312</name>
</gene>
<dbReference type="PATRIC" id="fig|48936.3.peg.320"/>
<organism evidence="5 7">
    <name type="scientific">Novosphingobium subterraneum</name>
    <dbReference type="NCBI Taxonomy" id="48936"/>
    <lineage>
        <taxon>Bacteria</taxon>
        <taxon>Pseudomonadati</taxon>
        <taxon>Pseudomonadota</taxon>
        <taxon>Alphaproteobacteria</taxon>
        <taxon>Sphingomonadales</taxon>
        <taxon>Sphingomonadaceae</taxon>
        <taxon>Novosphingobium</taxon>
    </lineage>
</organism>
<dbReference type="CDD" id="cd16295">
    <property type="entry name" value="TTHA0252-CPSF-like_MBL-fold"/>
    <property type="match status" value="1"/>
</dbReference>
<dbReference type="Pfam" id="PF10996">
    <property type="entry name" value="Beta-Casp"/>
    <property type="match status" value="1"/>
</dbReference>
<dbReference type="SMART" id="SM00849">
    <property type="entry name" value="Lactamase_B"/>
    <property type="match status" value="1"/>
</dbReference>
<dbReference type="InterPro" id="IPR050698">
    <property type="entry name" value="MBL"/>
</dbReference>
<evidence type="ECO:0000313" key="6">
    <source>
        <dbReference type="EMBL" id="KHS49609.1"/>
    </source>
</evidence>
<feature type="domain" description="Metallo-beta-lactamase" evidence="3">
    <location>
        <begin position="50"/>
        <end position="258"/>
    </location>
</feature>
<dbReference type="InterPro" id="IPR036866">
    <property type="entry name" value="RibonucZ/Hydroxyglut_hydro"/>
</dbReference>
<dbReference type="STRING" id="48936.NJ75_00090"/>
<evidence type="ECO:0000256" key="2">
    <source>
        <dbReference type="SAM" id="MobiDB-lite"/>
    </source>
</evidence>
<dbReference type="Pfam" id="PF07521">
    <property type="entry name" value="RMMBL"/>
    <property type="match status" value="1"/>
</dbReference>
<dbReference type="Gene3D" id="3.40.50.10890">
    <property type="match status" value="1"/>
</dbReference>
<evidence type="ECO:0000313" key="7">
    <source>
        <dbReference type="Proteomes" id="UP000031338"/>
    </source>
</evidence>
<dbReference type="InterPro" id="IPR022712">
    <property type="entry name" value="Beta_Casp"/>
</dbReference>
<sequence>MHKHKKHRAKDKSRGHFLPGIEPQARLDVEPRPSGHGLAIGFFGASGTVTGSRYLLEDDSTRILVDCGLFQGGRELRGLNWAPPPPEVDDVETILLTHAHLDHSGAIPRLVRNGWKGRVIATRATAELCELLLPDSGHLQEKDAQFANRRGYSRHRPALPLYTQNDALNALEHFEGVAFDAAVEVAPGISARFRRAGHILGAASIEIDWKGTRILFSGDLGRYDDAVMFDPTPPPEADYLIVESTYGDREHDALSPELALGDSIERCVARGGTVVIPAFAVGRAQSLLYYLSLLKQAGRLQGVPVYLDSPMAIDASEIMCAHSGGHRLSREQCKTACAVAHYVRESEESKALTADRNPKVIISASGMATGGRVVHHLAQFAPDPKNLILFAGFQAAGTRGAALVAGATTIRIFGEEVPVLAEVTNLSMLSAHADCNEIMRWLSGMPQAPRRTFVTHGEASASATMAERIARELGWHCETPRLGSWGDIALATDHA</sequence>
<keyword evidence="1" id="KW-0378">Hydrolase</keyword>
<dbReference type="GO" id="GO:0004527">
    <property type="term" value="F:exonuclease activity"/>
    <property type="evidence" value="ECO:0007669"/>
    <property type="project" value="UniProtKB-KW"/>
</dbReference>
<dbReference type="Pfam" id="PF00753">
    <property type="entry name" value="Lactamase_B"/>
    <property type="match status" value="1"/>
</dbReference>
<dbReference type="GO" id="GO:0004521">
    <property type="term" value="F:RNA endonuclease activity"/>
    <property type="evidence" value="ECO:0007669"/>
    <property type="project" value="TreeGrafter"/>
</dbReference>
<evidence type="ECO:0000259" key="3">
    <source>
        <dbReference type="SMART" id="SM00849"/>
    </source>
</evidence>
<dbReference type="InterPro" id="IPR011108">
    <property type="entry name" value="RMMBL"/>
</dbReference>
<dbReference type="PANTHER" id="PTHR11203:SF37">
    <property type="entry name" value="INTEGRATOR COMPLEX SUBUNIT 11"/>
    <property type="match status" value="1"/>
</dbReference>
<keyword evidence="7" id="KW-1185">Reference proteome</keyword>
<keyword evidence="5" id="KW-0269">Exonuclease</keyword>
<dbReference type="SMART" id="SM01027">
    <property type="entry name" value="Beta-Casp"/>
    <property type="match status" value="1"/>
</dbReference>
<accession>A0A0B9A202</accession>
<dbReference type="EMBL" id="JRVC01000001">
    <property type="protein sequence ID" value="KHS49387.1"/>
    <property type="molecule type" value="Genomic_DNA"/>
</dbReference>
<dbReference type="Gene3D" id="3.60.15.10">
    <property type="entry name" value="Ribonuclease Z/Hydroxyacylglutathione hydrolase-like"/>
    <property type="match status" value="1"/>
</dbReference>
<protein>
    <submittedName>
        <fullName evidence="5">Putative exonuclease</fullName>
    </submittedName>
</protein>
<evidence type="ECO:0000259" key="4">
    <source>
        <dbReference type="SMART" id="SM01027"/>
    </source>
</evidence>